<keyword evidence="9" id="KW-1185">Reference proteome</keyword>
<dbReference type="AlphaFoldDB" id="A0A370TPK2"/>
<keyword evidence="4 7" id="KW-0812">Transmembrane</keyword>
<dbReference type="InterPro" id="IPR002259">
    <property type="entry name" value="Eqnu_transpt"/>
</dbReference>
<evidence type="ECO:0008006" key="10">
    <source>
        <dbReference type="Google" id="ProtNLM"/>
    </source>
</evidence>
<evidence type="ECO:0000313" key="8">
    <source>
        <dbReference type="EMBL" id="RDL37449.1"/>
    </source>
</evidence>
<dbReference type="GO" id="GO:0000329">
    <property type="term" value="C:fungal-type vacuole membrane"/>
    <property type="evidence" value="ECO:0007669"/>
    <property type="project" value="TreeGrafter"/>
</dbReference>
<dbReference type="Proteomes" id="UP000254866">
    <property type="component" value="Unassembled WGS sequence"/>
</dbReference>
<evidence type="ECO:0000256" key="1">
    <source>
        <dbReference type="ARBA" id="ARBA00004141"/>
    </source>
</evidence>
<feature type="transmembrane region" description="Helical" evidence="7">
    <location>
        <begin position="131"/>
        <end position="152"/>
    </location>
</feature>
<feature type="transmembrane region" description="Helical" evidence="7">
    <location>
        <begin position="446"/>
        <end position="468"/>
    </location>
</feature>
<name>A0A370TPK2_9HELO</name>
<dbReference type="PANTHER" id="PTHR10332">
    <property type="entry name" value="EQUILIBRATIVE NUCLEOSIDE TRANSPORTER"/>
    <property type="match status" value="1"/>
</dbReference>
<feature type="transmembrane region" description="Helical" evidence="7">
    <location>
        <begin position="244"/>
        <end position="266"/>
    </location>
</feature>
<gene>
    <name evidence="8" type="ORF">BP5553_04882</name>
</gene>
<dbReference type="STRING" id="2656787.A0A370TPK2"/>
<dbReference type="GO" id="GO:0005886">
    <property type="term" value="C:plasma membrane"/>
    <property type="evidence" value="ECO:0007669"/>
    <property type="project" value="TreeGrafter"/>
</dbReference>
<evidence type="ECO:0000256" key="2">
    <source>
        <dbReference type="ARBA" id="ARBA00007965"/>
    </source>
</evidence>
<dbReference type="PIRSF" id="PIRSF016379">
    <property type="entry name" value="ENT"/>
    <property type="match status" value="1"/>
</dbReference>
<reference evidence="8 9" key="1">
    <citation type="journal article" date="2018" name="IMA Fungus">
        <title>IMA Genome-F 9: Draft genome sequence of Annulohypoxylon stygium, Aspergillus mulundensis, Berkeleyomyces basicola (syn. Thielaviopsis basicola), Ceratocystis smalleyi, two Cercospora beticola strains, Coleophoma cylindrospora, Fusarium fracticaudum, Phialophora cf. hyalina, and Morchella septimelata.</title>
        <authorList>
            <person name="Wingfield B.D."/>
            <person name="Bills G.F."/>
            <person name="Dong Y."/>
            <person name="Huang W."/>
            <person name="Nel W.J."/>
            <person name="Swalarsk-Parry B.S."/>
            <person name="Vaghefi N."/>
            <person name="Wilken P.M."/>
            <person name="An Z."/>
            <person name="de Beer Z.W."/>
            <person name="De Vos L."/>
            <person name="Chen L."/>
            <person name="Duong T.A."/>
            <person name="Gao Y."/>
            <person name="Hammerbacher A."/>
            <person name="Kikkert J.R."/>
            <person name="Li Y."/>
            <person name="Li H."/>
            <person name="Li K."/>
            <person name="Li Q."/>
            <person name="Liu X."/>
            <person name="Ma X."/>
            <person name="Naidoo K."/>
            <person name="Pethybridge S.J."/>
            <person name="Sun J."/>
            <person name="Steenkamp E.T."/>
            <person name="van der Nest M.A."/>
            <person name="van Wyk S."/>
            <person name="Wingfield M.J."/>
            <person name="Xiong C."/>
            <person name="Yue Q."/>
            <person name="Zhang X."/>
        </authorList>
    </citation>
    <scope>NUCLEOTIDE SEQUENCE [LARGE SCALE GENOMIC DNA]</scope>
    <source>
        <strain evidence="8 9">BP 5553</strain>
    </source>
</reference>
<accession>A0A370TPK2</accession>
<dbReference type="PANTHER" id="PTHR10332:SF88">
    <property type="entry name" value="EQUILIBRATIVE NUCLEOSIDE TRANSPORTER 1, ISOFORM A"/>
    <property type="match status" value="1"/>
</dbReference>
<feature type="transmembrane region" description="Helical" evidence="7">
    <location>
        <begin position="63"/>
        <end position="85"/>
    </location>
</feature>
<comment type="caution">
    <text evidence="8">The sequence shown here is derived from an EMBL/GenBank/DDBJ whole genome shotgun (WGS) entry which is preliminary data.</text>
</comment>
<proteinExistence type="inferred from homology"/>
<comment type="similarity">
    <text evidence="2">Belongs to the SLC29A/ENT transporter (TC 2.A.57) family.</text>
</comment>
<dbReference type="OrthoDB" id="46396at2759"/>
<evidence type="ECO:0000256" key="7">
    <source>
        <dbReference type="SAM" id="Phobius"/>
    </source>
</evidence>
<dbReference type="SUPFAM" id="SSF103473">
    <property type="entry name" value="MFS general substrate transporter"/>
    <property type="match status" value="1"/>
</dbReference>
<feature type="transmembrane region" description="Helical" evidence="7">
    <location>
        <begin position="409"/>
        <end position="434"/>
    </location>
</feature>
<feature type="transmembrane region" description="Helical" evidence="7">
    <location>
        <begin position="376"/>
        <end position="394"/>
    </location>
</feature>
<evidence type="ECO:0000256" key="5">
    <source>
        <dbReference type="ARBA" id="ARBA00022989"/>
    </source>
</evidence>
<feature type="transmembrane region" description="Helical" evidence="7">
    <location>
        <begin position="344"/>
        <end position="364"/>
    </location>
</feature>
<comment type="subcellular location">
    <subcellularLocation>
        <location evidence="1">Membrane</location>
        <topology evidence="1">Multi-pass membrane protein</topology>
    </subcellularLocation>
</comment>
<evidence type="ECO:0000256" key="6">
    <source>
        <dbReference type="ARBA" id="ARBA00023136"/>
    </source>
</evidence>
<dbReference type="Pfam" id="PF01733">
    <property type="entry name" value="Nucleoside_tran"/>
    <property type="match status" value="1"/>
</dbReference>
<dbReference type="GO" id="GO:0015205">
    <property type="term" value="F:nucleobase transmembrane transporter activity"/>
    <property type="evidence" value="ECO:0007669"/>
    <property type="project" value="TreeGrafter"/>
</dbReference>
<keyword evidence="5 7" id="KW-1133">Transmembrane helix</keyword>
<dbReference type="GO" id="GO:0034257">
    <property type="term" value="F:nicotinamide riboside transmembrane transporter activity"/>
    <property type="evidence" value="ECO:0007669"/>
    <property type="project" value="TreeGrafter"/>
</dbReference>
<feature type="transmembrane region" description="Helical" evidence="7">
    <location>
        <begin position="97"/>
        <end position="119"/>
    </location>
</feature>
<organism evidence="8 9">
    <name type="scientific">Venustampulla echinocandica</name>
    <dbReference type="NCBI Taxonomy" id="2656787"/>
    <lineage>
        <taxon>Eukaryota</taxon>
        <taxon>Fungi</taxon>
        <taxon>Dikarya</taxon>
        <taxon>Ascomycota</taxon>
        <taxon>Pezizomycotina</taxon>
        <taxon>Leotiomycetes</taxon>
        <taxon>Helotiales</taxon>
        <taxon>Pleuroascaceae</taxon>
        <taxon>Venustampulla</taxon>
    </lineage>
</organism>
<dbReference type="RefSeq" id="XP_031870105.1">
    <property type="nucleotide sequence ID" value="XM_032013505.1"/>
</dbReference>
<keyword evidence="3" id="KW-0813">Transport</keyword>
<evidence type="ECO:0000256" key="3">
    <source>
        <dbReference type="ARBA" id="ARBA00022448"/>
    </source>
</evidence>
<protein>
    <recommendedName>
        <fullName evidence="10">Nucleoside transporter family</fullName>
    </recommendedName>
</protein>
<feature type="transmembrane region" description="Helical" evidence="7">
    <location>
        <begin position="158"/>
        <end position="185"/>
    </location>
</feature>
<dbReference type="InterPro" id="IPR036259">
    <property type="entry name" value="MFS_trans_sf"/>
</dbReference>
<feature type="transmembrane region" description="Helical" evidence="7">
    <location>
        <begin position="197"/>
        <end position="220"/>
    </location>
</feature>
<sequence>MGPQAAMNWVRTLFHKAAPEQDYEPLDTDVDVDASFNDEGVGRSAVGSGDPDEAPFSWFEYSIFLLLGIAMLWAWNMFLAAAPYFQDRFQTNPAILSHFQSSITSVGCITNLGSMLILSNMQAKASYPKRIMSGLILNPIVFILLAISTSWFRDVSATGYLTFTLIMVFFTSIATGLCQNGAFAFASSFRRPEYIQAIMTGQGLAGVLPSIAQIFSVLALPAPDQQADPGSQAPLLSDQTAKSAFLYFLAATIISVLTLAAVFPLVRKHNNMVEANMASSIASVEEAEQAHRKIIGMWQLYKKLHWFAAAVFVCFTITMFFPVFTQKIVSVIPEAGAPRLFQPAVFIPLGFLVWNLGDLCGRVSSALPFIVIRHPVVLFVLSITRVIFIPLYLLCNVGNNGAVINSDAFYLVVVQFGFGLTNGLIGSLCMMNAGKWVDEGEREASGGFMAVNLVAGLTAGSLLSFLAADVS</sequence>
<keyword evidence="6 7" id="KW-0472">Membrane</keyword>
<dbReference type="GeneID" id="43597731"/>
<feature type="transmembrane region" description="Helical" evidence="7">
    <location>
        <begin position="304"/>
        <end position="324"/>
    </location>
</feature>
<dbReference type="EMBL" id="NPIC01000003">
    <property type="protein sequence ID" value="RDL37449.1"/>
    <property type="molecule type" value="Genomic_DNA"/>
</dbReference>
<dbReference type="PRINTS" id="PR01130">
    <property type="entry name" value="DERENTRNSPRT"/>
</dbReference>
<evidence type="ECO:0000313" key="9">
    <source>
        <dbReference type="Proteomes" id="UP000254866"/>
    </source>
</evidence>
<evidence type="ECO:0000256" key="4">
    <source>
        <dbReference type="ARBA" id="ARBA00022692"/>
    </source>
</evidence>